<keyword evidence="1" id="KW-0227">DNA damage</keyword>
<reference evidence="5 6" key="1">
    <citation type="journal article" date="2015" name="Nature">
        <title>rRNA introns, odd ribosomes, and small enigmatic genomes across a large radiation of phyla.</title>
        <authorList>
            <person name="Brown C.T."/>
            <person name="Hug L.A."/>
            <person name="Thomas B.C."/>
            <person name="Sharon I."/>
            <person name="Castelle C.J."/>
            <person name="Singh A."/>
            <person name="Wilkins M.J."/>
            <person name="Williams K.H."/>
            <person name="Banfield J.F."/>
        </authorList>
    </citation>
    <scope>NUCLEOTIDE SEQUENCE [LARGE SCALE GENOMIC DNA]</scope>
</reference>
<dbReference type="GO" id="GO:0006310">
    <property type="term" value="P:DNA recombination"/>
    <property type="evidence" value="ECO:0007669"/>
    <property type="project" value="UniProtKB-KW"/>
</dbReference>
<dbReference type="NCBIfam" id="TIGR00613">
    <property type="entry name" value="reco"/>
    <property type="match status" value="1"/>
</dbReference>
<dbReference type="PANTHER" id="PTHR33991">
    <property type="entry name" value="DNA REPAIR PROTEIN RECO"/>
    <property type="match status" value="1"/>
</dbReference>
<dbReference type="EMBL" id="LBUZ01000008">
    <property type="protein sequence ID" value="KKQ75632.1"/>
    <property type="molecule type" value="Genomic_DNA"/>
</dbReference>
<dbReference type="InterPro" id="IPR012340">
    <property type="entry name" value="NA-bd_OB-fold"/>
</dbReference>
<dbReference type="InterPro" id="IPR022572">
    <property type="entry name" value="DNA_rep/recomb_RecO_N"/>
</dbReference>
<dbReference type="SUPFAM" id="SSF57863">
    <property type="entry name" value="ArfGap/RecO-like zinc finger"/>
    <property type="match status" value="1"/>
</dbReference>
<feature type="domain" description="DNA replication/recombination mediator RecO N-terminal" evidence="4">
    <location>
        <begin position="1"/>
        <end position="80"/>
    </location>
</feature>
<evidence type="ECO:0000313" key="6">
    <source>
        <dbReference type="Proteomes" id="UP000034181"/>
    </source>
</evidence>
<name>A0A0G0K9Y9_9BACT</name>
<evidence type="ECO:0000256" key="2">
    <source>
        <dbReference type="ARBA" id="ARBA00023172"/>
    </source>
</evidence>
<keyword evidence="2" id="KW-0233">DNA recombination</keyword>
<evidence type="ECO:0000259" key="4">
    <source>
        <dbReference type="Pfam" id="PF11967"/>
    </source>
</evidence>
<proteinExistence type="predicted"/>
<dbReference type="Pfam" id="PF11967">
    <property type="entry name" value="RecO_N"/>
    <property type="match status" value="1"/>
</dbReference>
<evidence type="ECO:0000256" key="3">
    <source>
        <dbReference type="ARBA" id="ARBA00023204"/>
    </source>
</evidence>
<dbReference type="PANTHER" id="PTHR33991:SF1">
    <property type="entry name" value="DNA REPAIR PROTEIN RECO"/>
    <property type="match status" value="1"/>
</dbReference>
<accession>A0A0G0K9Y9</accession>
<evidence type="ECO:0000313" key="5">
    <source>
        <dbReference type="EMBL" id="KKQ75632.1"/>
    </source>
</evidence>
<gene>
    <name evidence="5" type="ORF">US96_C0008G0018</name>
</gene>
<dbReference type="InterPro" id="IPR003717">
    <property type="entry name" value="RecO"/>
</dbReference>
<dbReference type="Gene3D" id="2.40.50.140">
    <property type="entry name" value="Nucleic acid-binding proteins"/>
    <property type="match status" value="1"/>
</dbReference>
<sequence>MAITYSSEAIVLGKRNYGEADKIISVFSKHKGKIFLMAKSARKPSSRKRGHLEVFNVIRFSAIETKSLDIFSEAQVTESFEEIKKDLKKTSVAYFFLEVIGKLTRENEPHEDIYYILFNSLNNLITSSNLKQLRKQYIRDILVTLGFWPQNLALDNPDKVLEDIAERQFSSIRVGKKVLE</sequence>
<dbReference type="SUPFAM" id="SSF50249">
    <property type="entry name" value="Nucleic acid-binding proteins"/>
    <property type="match status" value="1"/>
</dbReference>
<dbReference type="Pfam" id="PF02565">
    <property type="entry name" value="RecO_C"/>
    <property type="match status" value="1"/>
</dbReference>
<organism evidence="5 6">
    <name type="scientific">Candidatus Woesebacteria bacterium GW2011_GWB1_38_5b</name>
    <dbReference type="NCBI Taxonomy" id="1618569"/>
    <lineage>
        <taxon>Bacteria</taxon>
        <taxon>Candidatus Woeseibacteriota</taxon>
    </lineage>
</organism>
<keyword evidence="3" id="KW-0234">DNA repair</keyword>
<evidence type="ECO:0000256" key="1">
    <source>
        <dbReference type="ARBA" id="ARBA00022763"/>
    </source>
</evidence>
<dbReference type="AlphaFoldDB" id="A0A0G0K9Y9"/>
<comment type="caution">
    <text evidence="5">The sequence shown here is derived from an EMBL/GenBank/DDBJ whole genome shotgun (WGS) entry which is preliminary data.</text>
</comment>
<protein>
    <submittedName>
        <fullName evidence="5">Repair protein RecO protein</fullName>
    </submittedName>
</protein>
<dbReference type="Proteomes" id="UP000034181">
    <property type="component" value="Unassembled WGS sequence"/>
</dbReference>
<dbReference type="GO" id="GO:0006302">
    <property type="term" value="P:double-strand break repair"/>
    <property type="evidence" value="ECO:0007669"/>
    <property type="project" value="TreeGrafter"/>
</dbReference>
<dbReference type="GO" id="GO:0043590">
    <property type="term" value="C:bacterial nucleoid"/>
    <property type="evidence" value="ECO:0007669"/>
    <property type="project" value="TreeGrafter"/>
</dbReference>
<dbReference type="InterPro" id="IPR037278">
    <property type="entry name" value="ARFGAP/RecO"/>
</dbReference>